<comment type="caution">
    <text evidence="1">The sequence shown here is derived from an EMBL/GenBank/DDBJ whole genome shotgun (WGS) entry which is preliminary data.</text>
</comment>
<sequence>MTLTNSNNDASDPTSGMSGFMSGMSSLEEGMSGLEEGMSGLEEGMSGLEEGMSGLESGMSSLESGMSHLFSAMGRISQMVHLALPPSLATLLAQQPPPPRSRDRVTPSSSNDSAQYMPSSNPEAGHPDPSDGIVHRRVGSENWSEYCDRPSWATECRYGAETSFELDIGSADLFLVSRGLGHSGNINVVQSKNEGEKVGVNVKVGYHYKEALAIASVCLLERGKGGNGVGIFTSMREDRIYLDHKNNLKFKVTVTLPAGKDGGPLKIKKFTTDTPLFSYNVGDFLNSVFFGEITLETDETIGVEHITTQNGSFRSSGGDILGKFKASDVLKLETWSGAIVVDVDLLWCESAWPTELKVKTRHGDNSATVLLESSTGHGGAFKISSEAYIGPIAVEVHDSPMYSHLECTAHAVKGNVTVNMHPAFEGQFEVSTPNGRPVLGQYNPVSVEESVHMGRKRVIDKFVTGTKDSIAGTVYWLDEGVSYRRGGFVDVKTTGDQAKLTV</sequence>
<evidence type="ECO:0000313" key="1">
    <source>
        <dbReference type="EMBL" id="KAH7928679.1"/>
    </source>
</evidence>
<reference evidence="1" key="1">
    <citation type="journal article" date="2021" name="New Phytol.">
        <title>Evolutionary innovations through gain and loss of genes in the ectomycorrhizal Boletales.</title>
        <authorList>
            <person name="Wu G."/>
            <person name="Miyauchi S."/>
            <person name="Morin E."/>
            <person name="Kuo A."/>
            <person name="Drula E."/>
            <person name="Varga T."/>
            <person name="Kohler A."/>
            <person name="Feng B."/>
            <person name="Cao Y."/>
            <person name="Lipzen A."/>
            <person name="Daum C."/>
            <person name="Hundley H."/>
            <person name="Pangilinan J."/>
            <person name="Johnson J."/>
            <person name="Barry K."/>
            <person name="LaButti K."/>
            <person name="Ng V."/>
            <person name="Ahrendt S."/>
            <person name="Min B."/>
            <person name="Choi I.G."/>
            <person name="Park H."/>
            <person name="Plett J.M."/>
            <person name="Magnuson J."/>
            <person name="Spatafora J.W."/>
            <person name="Nagy L.G."/>
            <person name="Henrissat B."/>
            <person name="Grigoriev I.V."/>
            <person name="Yang Z.L."/>
            <person name="Xu J."/>
            <person name="Martin F.M."/>
        </authorList>
    </citation>
    <scope>NUCLEOTIDE SEQUENCE</scope>
    <source>
        <strain evidence="1">KUC20120723A-06</strain>
    </source>
</reference>
<gene>
    <name evidence="1" type="ORF">BV22DRAFT_185964</name>
</gene>
<evidence type="ECO:0000313" key="2">
    <source>
        <dbReference type="Proteomes" id="UP000790709"/>
    </source>
</evidence>
<keyword evidence="2" id="KW-1185">Reference proteome</keyword>
<proteinExistence type="predicted"/>
<organism evidence="1 2">
    <name type="scientific">Leucogyrophana mollusca</name>
    <dbReference type="NCBI Taxonomy" id="85980"/>
    <lineage>
        <taxon>Eukaryota</taxon>
        <taxon>Fungi</taxon>
        <taxon>Dikarya</taxon>
        <taxon>Basidiomycota</taxon>
        <taxon>Agaricomycotina</taxon>
        <taxon>Agaricomycetes</taxon>
        <taxon>Agaricomycetidae</taxon>
        <taxon>Boletales</taxon>
        <taxon>Boletales incertae sedis</taxon>
        <taxon>Leucogyrophana</taxon>
    </lineage>
</organism>
<dbReference type="EMBL" id="MU266350">
    <property type="protein sequence ID" value="KAH7928679.1"/>
    <property type="molecule type" value="Genomic_DNA"/>
</dbReference>
<dbReference type="Proteomes" id="UP000790709">
    <property type="component" value="Unassembled WGS sequence"/>
</dbReference>
<name>A0ACB8BSQ8_9AGAM</name>
<protein>
    <submittedName>
        <fullName evidence="1">Uncharacterized protein</fullName>
    </submittedName>
</protein>
<accession>A0ACB8BSQ8</accession>